<dbReference type="Gene3D" id="3.40.50.10810">
    <property type="entry name" value="Tandem AAA-ATPase domain"/>
    <property type="match status" value="1"/>
</dbReference>
<evidence type="ECO:0000313" key="6">
    <source>
        <dbReference type="EMBL" id="AAM78857.1"/>
    </source>
</evidence>
<dbReference type="GO" id="GO:0004386">
    <property type="term" value="F:helicase activity"/>
    <property type="evidence" value="ECO:0007669"/>
    <property type="project" value="UniProtKB-KW"/>
</dbReference>
<feature type="domain" description="Helicase ATP-binding" evidence="4">
    <location>
        <begin position="598"/>
        <end position="755"/>
    </location>
</feature>
<keyword evidence="6" id="KW-0547">Nucleotide-binding</keyword>
<dbReference type="AlphaFoldDB" id="A0A0H2UTG3"/>
<dbReference type="InterPro" id="IPR049730">
    <property type="entry name" value="SNF2/RAD54-like_C"/>
</dbReference>
<feature type="domain" description="Helicase C-terminal" evidence="5">
    <location>
        <begin position="866"/>
        <end position="1024"/>
    </location>
</feature>
<organism evidence="6 7">
    <name type="scientific">Streptococcus pyogenes serotype M3 (strain ATCC BAA-595 / MGAS315)</name>
    <dbReference type="NCBI Taxonomy" id="198466"/>
    <lineage>
        <taxon>Bacteria</taxon>
        <taxon>Bacillati</taxon>
        <taxon>Bacillota</taxon>
        <taxon>Bacilli</taxon>
        <taxon>Lactobacillales</taxon>
        <taxon>Streptococcaceae</taxon>
        <taxon>Streptococcus</taxon>
    </lineage>
</organism>
<dbReference type="Pfam" id="PF04434">
    <property type="entry name" value="SWIM"/>
    <property type="match status" value="1"/>
</dbReference>
<accession>A0A0H2UTG3</accession>
<dbReference type="HOGENOM" id="CLU_000315_21_1_9"/>
<dbReference type="InterPro" id="IPR013663">
    <property type="entry name" value="Helicase_SWF/SNF/SWI_bac"/>
</dbReference>
<evidence type="ECO:0000259" key="4">
    <source>
        <dbReference type="PROSITE" id="PS51192"/>
    </source>
</evidence>
<keyword evidence="6" id="KW-0347">Helicase</keyword>
<dbReference type="Pfam" id="PF00271">
    <property type="entry name" value="Helicase_C"/>
    <property type="match status" value="1"/>
</dbReference>
<reference evidence="6 7" key="1">
    <citation type="journal article" date="2002" name="Proc. Natl. Acad. Sci. U.S.A.">
        <title>Genome sequence of a serotype M3 strain of group A Streptococcus: phage-encoded toxins, the high-virulence phenotype, and clone emergence.</title>
        <authorList>
            <person name="Beres S.B."/>
            <person name="Sylva G.L."/>
            <person name="Barbian K.D."/>
            <person name="Lei B."/>
            <person name="Hoff J.S."/>
            <person name="Mammarella N.D."/>
            <person name="Liu M.Y."/>
            <person name="Smoot J.C."/>
            <person name="Porcella S.F."/>
            <person name="Parkins L.D."/>
            <person name="Campbell D.S."/>
            <person name="Smith T.M."/>
            <person name="McCormick J.K."/>
            <person name="Leung D.Y."/>
            <person name="Schlievert P.M."/>
            <person name="Musser J.M."/>
        </authorList>
    </citation>
    <scope>NUCLEOTIDE SEQUENCE [LARGE SCALE GENOMIC DNA]</scope>
    <source>
        <strain evidence="7">ATCC BAA-595 / MGAS315</strain>
    </source>
</reference>
<evidence type="ECO:0000259" key="5">
    <source>
        <dbReference type="PROSITE" id="PS51194"/>
    </source>
</evidence>
<dbReference type="GO" id="GO:0005524">
    <property type="term" value="F:ATP binding"/>
    <property type="evidence" value="ECO:0007669"/>
    <property type="project" value="InterPro"/>
</dbReference>
<evidence type="ECO:0000259" key="3">
    <source>
        <dbReference type="PROSITE" id="PS50966"/>
    </source>
</evidence>
<dbReference type="SMART" id="SM00487">
    <property type="entry name" value="DEXDc"/>
    <property type="match status" value="1"/>
</dbReference>
<keyword evidence="2" id="KW-0862">Zinc</keyword>
<gene>
    <name evidence="6" type="primary">snf</name>
    <name evidence="6" type="ordered locus">SpyM3_0250</name>
</gene>
<dbReference type="InterPro" id="IPR014001">
    <property type="entry name" value="Helicase_ATP-bd"/>
</dbReference>
<evidence type="ECO:0000256" key="1">
    <source>
        <dbReference type="ARBA" id="ARBA00022801"/>
    </source>
</evidence>
<dbReference type="Gene3D" id="3.40.50.300">
    <property type="entry name" value="P-loop containing nucleotide triphosphate hydrolases"/>
    <property type="match status" value="1"/>
</dbReference>
<dbReference type="GO" id="GO:0008270">
    <property type="term" value="F:zinc ion binding"/>
    <property type="evidence" value="ECO:0007669"/>
    <property type="project" value="UniProtKB-KW"/>
</dbReference>
<dbReference type="PROSITE" id="PS50966">
    <property type="entry name" value="ZF_SWIM"/>
    <property type="match status" value="1"/>
</dbReference>
<sequence>MMARLIPGRVRNEGIKLYEQGLVSFQDDNKGILQIEVETYQVQYGADDEDITCQCDTFHMKHYCKHIAAVEYFLKNDQKGKLFLKQLTNQTKIKETTKKMTSFGSLFLDSLAMNEDDSVKYRLSALGSRSPFSSDYWWSLKINRLPDDRSYVIRDIKGFLQLIKKEGFYQIGKNYFEQLSWLQFDPSSQDLIEFLWRLASDTDKGDNENIFPNHARHLRLPSGFFEEGVHYLTSLYDFTFEGPSQTYHHLFVRSLEAEAGLYEFKVEVHRKSIELQIAEKNVQYLFDNDYLLYQDTFYHLTLKQRKMVQAIRSLPIEADLAKHIHFDLDDHAKLAASLSDFKQIGLVEAPKSFAIRDFEVTFQFDLLNRDEISCQLMFDYGNYQVSDKASLEALPFASHLKKEEKINRSLLAFGFSPQFYSKKRLTSAKELYTFFEETVPCFERLGNVALSTAIQALQVKEMPKIAIKRNQGLLDISFDFSTIIENDIDQAVTALFQNNPYFVSQTGQLVVFDDETQKVSKSLQELRARQLKNGHLQLDGIRALQVSKLFEGMTSVHFSKELEELAYHLQHPETFSIKPLPVKAQMRDYQRNGVQWLSMLNHYGFGGILADDMGLGKTLQTLAFLASHLKSDSKVLILSPSSLIYNWFDECQKFTPQLDVVVSYGLKQTRDQIIEEGHQITITSYSSFRQDFETYQAFHYDYLILDEAQVIKNAQTKISHCLRAFNTANCFALSGTPIENKMLEIWSIFQIVLPGLLPTKKEFLKLTAEQVSRYIKPFVMRRKKEDVLPELPDLIETNYSNEMTDEQKAIYLAQLRQMQDQIRNSSDVDISRQKIEILSGITRLRQICDTPSLFMDYQGESGKLDSLRILLTQIKENGHRALIFSQFRGMLDLAKQEMTALGLTSYQMTGSTPANERQEMTRAFNNGSKDAFLISLKAGGVGINLTGADTVILIDLWWNPAVEMQAISRAYRIGQKENVEVYRLITRGTIEEKILELQESKRNLVTTVLDGNESRASMSIEEIKEILGLNTH</sequence>
<dbReference type="PROSITE" id="PS51192">
    <property type="entry name" value="HELICASE_ATP_BIND_1"/>
    <property type="match status" value="1"/>
</dbReference>
<dbReference type="CDD" id="cd18793">
    <property type="entry name" value="SF2_C_SNF"/>
    <property type="match status" value="1"/>
</dbReference>
<keyword evidence="2" id="KW-0479">Metal-binding</keyword>
<proteinExistence type="predicted"/>
<keyword evidence="2" id="KW-0863">Zinc-finger</keyword>
<dbReference type="SUPFAM" id="SSF52540">
    <property type="entry name" value="P-loop containing nucleoside triphosphate hydrolases"/>
    <property type="match status" value="2"/>
</dbReference>
<name>A0A0H2UTG3_STRP3</name>
<protein>
    <submittedName>
        <fullName evidence="6">Putative SNF helicase</fullName>
    </submittedName>
</protein>
<dbReference type="PROSITE" id="PS51194">
    <property type="entry name" value="HELICASE_CTER"/>
    <property type="match status" value="1"/>
</dbReference>
<keyword evidence="1" id="KW-0378">Hydrolase</keyword>
<dbReference type="GO" id="GO:0016787">
    <property type="term" value="F:hydrolase activity"/>
    <property type="evidence" value="ECO:0007669"/>
    <property type="project" value="UniProtKB-KW"/>
</dbReference>
<dbReference type="PANTHER" id="PTHR10799">
    <property type="entry name" value="SNF2/RAD54 HELICASE FAMILY"/>
    <property type="match status" value="1"/>
</dbReference>
<dbReference type="Proteomes" id="UP000000564">
    <property type="component" value="Chromosome"/>
</dbReference>
<evidence type="ECO:0000256" key="2">
    <source>
        <dbReference type="PROSITE-ProRule" id="PRU00325"/>
    </source>
</evidence>
<dbReference type="InterPro" id="IPR000330">
    <property type="entry name" value="SNF2_N"/>
</dbReference>
<dbReference type="SMART" id="SM00490">
    <property type="entry name" value="HELICc"/>
    <property type="match status" value="1"/>
</dbReference>
<dbReference type="Pfam" id="PF00176">
    <property type="entry name" value="SNF2-rel_dom"/>
    <property type="match status" value="1"/>
</dbReference>
<dbReference type="EMBL" id="AE014074">
    <property type="protein sequence ID" value="AAM78857.1"/>
    <property type="molecule type" value="Genomic_DNA"/>
</dbReference>
<dbReference type="RefSeq" id="WP_011054204.1">
    <property type="nucleotide sequence ID" value="NC_004070.1"/>
</dbReference>
<dbReference type="InterPro" id="IPR027417">
    <property type="entry name" value="P-loop_NTPase"/>
</dbReference>
<dbReference type="InterPro" id="IPR007527">
    <property type="entry name" value="Znf_SWIM"/>
</dbReference>
<dbReference type="InterPro" id="IPR038718">
    <property type="entry name" value="SNF2-like_sf"/>
</dbReference>
<dbReference type="KEGG" id="spg:SpyM3_0250"/>
<dbReference type="InterPro" id="IPR001650">
    <property type="entry name" value="Helicase_C-like"/>
</dbReference>
<keyword evidence="6" id="KW-0067">ATP-binding</keyword>
<evidence type="ECO:0000313" key="7">
    <source>
        <dbReference type="Proteomes" id="UP000000564"/>
    </source>
</evidence>
<dbReference type="Pfam" id="PF08455">
    <property type="entry name" value="SNF2_assoc"/>
    <property type="match status" value="1"/>
</dbReference>
<feature type="domain" description="SWIM-type" evidence="3">
    <location>
        <begin position="40"/>
        <end position="75"/>
    </location>
</feature>